<dbReference type="InterPro" id="IPR049890">
    <property type="entry name" value="VlpA-F-like_signal"/>
</dbReference>
<evidence type="ECO:0000313" key="9">
    <source>
        <dbReference type="EMBL" id="TPR53372.1"/>
    </source>
</evidence>
<keyword evidence="3" id="KW-0732">Signal</keyword>
<dbReference type="EMBL" id="VHHP01000007">
    <property type="protein sequence ID" value="TPR53372.1"/>
    <property type="molecule type" value="Genomic_DNA"/>
</dbReference>
<feature type="region of interest" description="Disordered" evidence="8">
    <location>
        <begin position="32"/>
        <end position="56"/>
    </location>
</feature>
<keyword evidence="4" id="KW-0677">Repeat</keyword>
<keyword evidence="10" id="KW-1185">Reference proteome</keyword>
<evidence type="ECO:0000256" key="7">
    <source>
        <dbReference type="ARBA" id="ARBA00023288"/>
    </source>
</evidence>
<reference evidence="9" key="1">
    <citation type="submission" date="2019-06" db="EMBL/GenBank/DDBJ databases">
        <title>Mycoplasma neophronis type strain whole genome sequence.</title>
        <authorList>
            <person name="Spergser J."/>
        </authorList>
    </citation>
    <scope>NUCLEOTIDE SEQUENCE [LARGE SCALE GENOMIC DNA]</scope>
    <source>
        <strain evidence="9">DSM 24097</strain>
    </source>
</reference>
<keyword evidence="7 9" id="KW-0449">Lipoprotein</keyword>
<keyword evidence="2" id="KW-1003">Cell membrane</keyword>
<protein>
    <submittedName>
        <fullName evidence="9">Variable surface lipoprotein</fullName>
    </submittedName>
</protein>
<evidence type="ECO:0000256" key="3">
    <source>
        <dbReference type="ARBA" id="ARBA00022729"/>
    </source>
</evidence>
<proteinExistence type="predicted"/>
<name>A0ABY2YZB3_9BACT</name>
<dbReference type="RefSeq" id="WP_140914973.1">
    <property type="nucleotide sequence ID" value="NZ_VHHP01000007.1"/>
</dbReference>
<gene>
    <name evidence="9" type="ORF">FJR74_02555</name>
</gene>
<dbReference type="Proteomes" id="UP000316851">
    <property type="component" value="Unassembled WGS sequence"/>
</dbReference>
<evidence type="ECO:0000256" key="4">
    <source>
        <dbReference type="ARBA" id="ARBA00022737"/>
    </source>
</evidence>
<evidence type="ECO:0000256" key="8">
    <source>
        <dbReference type="SAM" id="MobiDB-lite"/>
    </source>
</evidence>
<dbReference type="PROSITE" id="PS51257">
    <property type="entry name" value="PROKAR_LIPOPROTEIN"/>
    <property type="match status" value="1"/>
</dbReference>
<evidence type="ECO:0000256" key="5">
    <source>
        <dbReference type="ARBA" id="ARBA00023136"/>
    </source>
</evidence>
<comment type="caution">
    <text evidence="9">The sequence shown here is derived from an EMBL/GenBank/DDBJ whole genome shotgun (WGS) entry which is preliminary data.</text>
</comment>
<sequence length="206" mass="23895">MKKSNKLFISLGTIIVAALPIVTISCYKKDSQVEDKNDNKDREAEDKNDNKNVTEDNSLTTRKGIINNMRNVFVKLNEIYKNDIMSQYQPKQNISEELFNKIKTYLSDYINLIKSDLLSKSDKSRISRVVQDENYKTILESEYITIDECDELWQSNEDPRSQINNPTNVMANIEYITSGQGKSLTRVDFAFLLDFLEKTVNWIINN</sequence>
<evidence type="ECO:0000256" key="6">
    <source>
        <dbReference type="ARBA" id="ARBA00023139"/>
    </source>
</evidence>
<evidence type="ECO:0000256" key="1">
    <source>
        <dbReference type="ARBA" id="ARBA00004193"/>
    </source>
</evidence>
<keyword evidence="6" id="KW-0564">Palmitate</keyword>
<accession>A0ABY2YZB3</accession>
<feature type="compositionally biased region" description="Basic and acidic residues" evidence="8">
    <location>
        <begin position="32"/>
        <end position="54"/>
    </location>
</feature>
<evidence type="ECO:0000313" key="10">
    <source>
        <dbReference type="Proteomes" id="UP000316851"/>
    </source>
</evidence>
<keyword evidence="5" id="KW-0472">Membrane</keyword>
<comment type="subcellular location">
    <subcellularLocation>
        <location evidence="1">Cell membrane</location>
        <topology evidence="1">Lipid-anchor</topology>
    </subcellularLocation>
</comment>
<dbReference type="NCBIfam" id="NF033817">
    <property type="entry name" value="Mplas_variab_LP"/>
    <property type="match status" value="1"/>
</dbReference>
<organism evidence="9 10">
    <name type="scientific">Metamycoplasma neophronis</name>
    <dbReference type="NCBI Taxonomy" id="872983"/>
    <lineage>
        <taxon>Bacteria</taxon>
        <taxon>Bacillati</taxon>
        <taxon>Mycoplasmatota</taxon>
        <taxon>Mycoplasmoidales</taxon>
        <taxon>Metamycoplasmataceae</taxon>
        <taxon>Metamycoplasma</taxon>
    </lineage>
</organism>
<evidence type="ECO:0000256" key="2">
    <source>
        <dbReference type="ARBA" id="ARBA00022475"/>
    </source>
</evidence>